<evidence type="ECO:0000313" key="5">
    <source>
        <dbReference type="RefSeq" id="XP_042577418.1"/>
    </source>
</evidence>
<dbReference type="AlphaFoldDB" id="A0A9Q9W663"/>
<sequence>MDPKKSTENGVEASIASNDEDLYVCDQYSVASSVDSAAEEMLRNGLDPVLDWPSPDIYSPDEDCDLQQRKRSRRSSTCSAAGADGRESENDGVSTERWRSLDETDVEPLQLDFTPVQEPGPKFLPSNCSSPLQFFQLFFPKKTMQSIVGHTNVYGSKCKDVGNPWLYLSLKDLKSYIGLVIYTGLLKCSLLTEYWRKSQYFSPSFPAHVMSYQKFVTIANTLHFSDTIEDEKNYLKKGTAAYEQLGKILPLYQLIREACKTHFHPFQNITIDERILAAQPRTGLKQSMEDKSTDRGYKLFALTDCTCGYTWDFFIYEGKSCASQNVGLSYESVMALLDENTLGSGYKLFVDKFYTSPTLFRDLLYKKIWACGPIWTNRTGFPKTVVNRLSKNAPRGTMRWIRDDSLLFVEWKDSQVVQMCSTFHKAFEGDTVQRKVKSDTHRTLVEVPIPAVVLDYNRIVGTVEPSSFITGHYRVLHKPKKWYQCVFYHLLDIAVDNAFILHKLVAKRKKQKALTRKTFLEMLVLELIEMDGENRFEAASVSSANPAALNSSSPSAPVSAPPSPESSLPEGTHRPKHFMPDSALGRRKCKLCHLKTPVVCVTCEVPLCFQPKRDCFNQWHEHKVFIRDGFNFEST</sequence>
<evidence type="ECO:0000313" key="8">
    <source>
        <dbReference type="RefSeq" id="XP_042577560.1"/>
    </source>
</evidence>
<dbReference type="RefSeq" id="XP_042577435.1">
    <property type="nucleotide sequence ID" value="XM_042721501.1"/>
</dbReference>
<reference evidence="3 4" key="1">
    <citation type="submission" date="2025-04" db="UniProtKB">
        <authorList>
            <consortium name="RefSeq"/>
        </authorList>
    </citation>
    <scope>IDENTIFICATION</scope>
    <source>
        <tissue evidence="3 4">Muscle</tissue>
    </source>
</reference>
<proteinExistence type="predicted"/>
<feature type="compositionally biased region" description="Basic and acidic residues" evidence="1">
    <location>
        <begin position="84"/>
        <end position="99"/>
    </location>
</feature>
<evidence type="ECO:0000313" key="7">
    <source>
        <dbReference type="RefSeq" id="XP_042577500.1"/>
    </source>
</evidence>
<dbReference type="RefSeq" id="XP_042577418.1">
    <property type="nucleotide sequence ID" value="XM_042721484.1"/>
</dbReference>
<dbReference type="Pfam" id="PF13843">
    <property type="entry name" value="DDE_Tnp_1_7"/>
    <property type="match status" value="1"/>
</dbReference>
<dbReference type="RefSeq" id="XP_042577500.1">
    <property type="nucleotide sequence ID" value="XM_042721566.1"/>
</dbReference>
<evidence type="ECO:0000313" key="4">
    <source>
        <dbReference type="RefSeq" id="XP_042577383.1"/>
    </source>
</evidence>
<accession>A0A9Q9W663</accession>
<evidence type="ECO:0000256" key="1">
    <source>
        <dbReference type="SAM" id="MobiDB-lite"/>
    </source>
</evidence>
<evidence type="ECO:0000313" key="6">
    <source>
        <dbReference type="RefSeq" id="XP_042577435.1"/>
    </source>
</evidence>
<dbReference type="RefSeq" id="XP_042577560.1">
    <property type="nucleotide sequence ID" value="XM_042721626.1"/>
</dbReference>
<dbReference type="GeneID" id="122134481"/>
<gene>
    <name evidence="3 4 5 6 7 8" type="primary">LOC122134481</name>
</gene>
<dbReference type="RefSeq" id="XP_042577383.1">
    <property type="nucleotide sequence ID" value="XM_042721449.1"/>
</dbReference>
<dbReference type="KEGG" id="ccar:122134481"/>
<dbReference type="PANTHER" id="PTHR46599:SF3">
    <property type="entry name" value="PIGGYBAC TRANSPOSABLE ELEMENT-DERIVED PROTEIN 4"/>
    <property type="match status" value="1"/>
</dbReference>
<dbReference type="Proteomes" id="UP001155660">
    <property type="component" value="Chromosome A1"/>
</dbReference>
<evidence type="ECO:0000313" key="3">
    <source>
        <dbReference type="RefSeq" id="XP_042577356.1"/>
    </source>
</evidence>
<dbReference type="OrthoDB" id="118105at2759"/>
<dbReference type="PANTHER" id="PTHR46599">
    <property type="entry name" value="PIGGYBAC TRANSPOSABLE ELEMENT-DERIVED PROTEIN 4"/>
    <property type="match status" value="1"/>
</dbReference>
<evidence type="ECO:0000259" key="2">
    <source>
        <dbReference type="Pfam" id="PF13843"/>
    </source>
</evidence>
<protein>
    <submittedName>
        <fullName evidence="3 4">PiggyBac transposable element-derived protein 4-like</fullName>
    </submittedName>
</protein>
<dbReference type="RefSeq" id="XP_042577356.1">
    <property type="nucleotide sequence ID" value="XM_042721422.1"/>
</dbReference>
<name>A0A9Q9W663_CYPCA</name>
<feature type="region of interest" description="Disordered" evidence="1">
    <location>
        <begin position="46"/>
        <end position="99"/>
    </location>
</feature>
<feature type="region of interest" description="Disordered" evidence="1">
    <location>
        <begin position="547"/>
        <end position="579"/>
    </location>
</feature>
<organism evidence="8">
    <name type="scientific">Cyprinus carpio</name>
    <name type="common">Common carp</name>
    <dbReference type="NCBI Taxonomy" id="7962"/>
    <lineage>
        <taxon>Eukaryota</taxon>
        <taxon>Metazoa</taxon>
        <taxon>Chordata</taxon>
        <taxon>Craniata</taxon>
        <taxon>Vertebrata</taxon>
        <taxon>Euteleostomi</taxon>
        <taxon>Actinopterygii</taxon>
        <taxon>Neopterygii</taxon>
        <taxon>Teleostei</taxon>
        <taxon>Ostariophysi</taxon>
        <taxon>Cypriniformes</taxon>
        <taxon>Cyprinidae</taxon>
        <taxon>Cyprininae</taxon>
        <taxon>Cyprinus</taxon>
    </lineage>
</organism>
<feature type="compositionally biased region" description="Low complexity" evidence="1">
    <location>
        <begin position="547"/>
        <end position="558"/>
    </location>
</feature>
<dbReference type="InterPro" id="IPR029526">
    <property type="entry name" value="PGBD"/>
</dbReference>
<feature type="domain" description="PiggyBac transposable element-derived protein" evidence="2">
    <location>
        <begin position="130"/>
        <end position="499"/>
    </location>
</feature>